<sequence>MDYEQYSRKSDQQHYSIQQSSQWNKQQGSPSIAPTTQEQVASSYGYEEISTSSASPYKQYKYLDEGNRMEELDDGGLYMIYSDQPPRPVQLDSKFHAEHNGAGLIRFDPY</sequence>
<feature type="region of interest" description="Disordered" evidence="1">
    <location>
        <begin position="1"/>
        <end position="52"/>
    </location>
</feature>
<feature type="compositionally biased region" description="Basic and acidic residues" evidence="1">
    <location>
        <begin position="1"/>
        <end position="12"/>
    </location>
</feature>
<feature type="compositionally biased region" description="Polar residues" evidence="1">
    <location>
        <begin position="13"/>
        <end position="42"/>
    </location>
</feature>
<protein>
    <submittedName>
        <fullName evidence="3">Uncharacterized protein</fullName>
    </submittedName>
</protein>
<dbReference type="AlphaFoldDB" id="A0A915DGS5"/>
<proteinExistence type="predicted"/>
<reference evidence="3" key="1">
    <citation type="submission" date="2022-11" db="UniProtKB">
        <authorList>
            <consortium name="WormBaseParasite"/>
        </authorList>
    </citation>
    <scope>IDENTIFICATION</scope>
</reference>
<dbReference type="WBParaSite" id="jg19090">
    <property type="protein sequence ID" value="jg19090"/>
    <property type="gene ID" value="jg19090"/>
</dbReference>
<dbReference type="Proteomes" id="UP000887574">
    <property type="component" value="Unplaced"/>
</dbReference>
<evidence type="ECO:0000313" key="2">
    <source>
        <dbReference type="Proteomes" id="UP000887574"/>
    </source>
</evidence>
<accession>A0A915DGS5</accession>
<organism evidence="2 3">
    <name type="scientific">Ditylenchus dipsaci</name>
    <dbReference type="NCBI Taxonomy" id="166011"/>
    <lineage>
        <taxon>Eukaryota</taxon>
        <taxon>Metazoa</taxon>
        <taxon>Ecdysozoa</taxon>
        <taxon>Nematoda</taxon>
        <taxon>Chromadorea</taxon>
        <taxon>Rhabditida</taxon>
        <taxon>Tylenchina</taxon>
        <taxon>Tylenchomorpha</taxon>
        <taxon>Sphaerularioidea</taxon>
        <taxon>Anguinidae</taxon>
        <taxon>Anguininae</taxon>
        <taxon>Ditylenchus</taxon>
    </lineage>
</organism>
<evidence type="ECO:0000313" key="3">
    <source>
        <dbReference type="WBParaSite" id="jg19090"/>
    </source>
</evidence>
<evidence type="ECO:0000256" key="1">
    <source>
        <dbReference type="SAM" id="MobiDB-lite"/>
    </source>
</evidence>
<name>A0A915DGS5_9BILA</name>
<keyword evidence="2" id="KW-1185">Reference proteome</keyword>